<keyword evidence="3" id="KW-0378">Hydrolase</keyword>
<dbReference type="Pfam" id="PF04480">
    <property type="entry name" value="DUF559"/>
    <property type="match status" value="1"/>
</dbReference>
<gene>
    <name evidence="3" type="ORF">EJC49_21405</name>
</gene>
<keyword evidence="3" id="KW-0255">Endonuclease</keyword>
<dbReference type="GO" id="GO:0004519">
    <property type="term" value="F:endonuclease activity"/>
    <property type="evidence" value="ECO:0007669"/>
    <property type="project" value="UniProtKB-KW"/>
</dbReference>
<evidence type="ECO:0000256" key="1">
    <source>
        <dbReference type="SAM" id="MobiDB-lite"/>
    </source>
</evidence>
<feature type="domain" description="DUF559" evidence="2">
    <location>
        <begin position="25"/>
        <end position="126"/>
    </location>
</feature>
<keyword evidence="4" id="KW-1185">Reference proteome</keyword>
<name>A0A429YSB0_9HYPH</name>
<accession>A0A429YSB0</accession>
<evidence type="ECO:0000313" key="4">
    <source>
        <dbReference type="Proteomes" id="UP000278398"/>
    </source>
</evidence>
<dbReference type="AlphaFoldDB" id="A0A429YSB0"/>
<evidence type="ECO:0000259" key="2">
    <source>
        <dbReference type="Pfam" id="PF04480"/>
    </source>
</evidence>
<dbReference type="PANTHER" id="PTHR38590">
    <property type="entry name" value="BLL0828 PROTEIN"/>
    <property type="match status" value="1"/>
</dbReference>
<reference evidence="3 4" key="1">
    <citation type="submission" date="2018-12" db="EMBL/GenBank/DDBJ databases">
        <title>Mesorhizobium carbonis sp. nov., isolated from coal mine water.</title>
        <authorList>
            <person name="Xin W."/>
            <person name="Xu Z."/>
            <person name="Xiang F."/>
            <person name="Zhang J."/>
            <person name="Xi L."/>
            <person name="Liu J."/>
        </authorList>
    </citation>
    <scope>NUCLEOTIDE SEQUENCE [LARGE SCALE GENOMIC DNA]</scope>
    <source>
        <strain evidence="3 4">B2.3</strain>
    </source>
</reference>
<organism evidence="3 4">
    <name type="scientific">Aquibium carbonis</name>
    <dbReference type="NCBI Taxonomy" id="2495581"/>
    <lineage>
        <taxon>Bacteria</taxon>
        <taxon>Pseudomonadati</taxon>
        <taxon>Pseudomonadota</taxon>
        <taxon>Alphaproteobacteria</taxon>
        <taxon>Hyphomicrobiales</taxon>
        <taxon>Phyllobacteriaceae</taxon>
        <taxon>Aquibium</taxon>
    </lineage>
</organism>
<proteinExistence type="predicted"/>
<feature type="region of interest" description="Disordered" evidence="1">
    <location>
        <begin position="1"/>
        <end position="27"/>
    </location>
</feature>
<protein>
    <submittedName>
        <fullName evidence="3">Endonuclease domain-containing protein</fullName>
    </submittedName>
</protein>
<dbReference type="RefSeq" id="WP_126701965.1">
    <property type="nucleotide sequence ID" value="NZ_RWKW01000097.1"/>
</dbReference>
<dbReference type="OrthoDB" id="9798754at2"/>
<comment type="caution">
    <text evidence="3">The sequence shown here is derived from an EMBL/GenBank/DDBJ whole genome shotgun (WGS) entry which is preliminary data.</text>
</comment>
<dbReference type="EMBL" id="RWKW01000097">
    <property type="protein sequence ID" value="RST84310.1"/>
    <property type="molecule type" value="Genomic_DNA"/>
</dbReference>
<dbReference type="CDD" id="cd01038">
    <property type="entry name" value="Endonuclease_DUF559"/>
    <property type="match status" value="1"/>
</dbReference>
<dbReference type="InterPro" id="IPR011335">
    <property type="entry name" value="Restrct_endonuc-II-like"/>
</dbReference>
<evidence type="ECO:0000313" key="3">
    <source>
        <dbReference type="EMBL" id="RST84310.1"/>
    </source>
</evidence>
<dbReference type="Gene3D" id="3.40.960.10">
    <property type="entry name" value="VSR Endonuclease"/>
    <property type="match status" value="1"/>
</dbReference>
<dbReference type="SUPFAM" id="SSF52980">
    <property type="entry name" value="Restriction endonuclease-like"/>
    <property type="match status" value="1"/>
</dbReference>
<keyword evidence="3" id="KW-0540">Nuclease</keyword>
<dbReference type="InterPro" id="IPR007569">
    <property type="entry name" value="DUF559"/>
</dbReference>
<dbReference type="PANTHER" id="PTHR38590:SF1">
    <property type="entry name" value="BLL0828 PROTEIN"/>
    <property type="match status" value="1"/>
</dbReference>
<sequence length="162" mass="18287">MDKKAPSPSPLRGDTSRSRRKAGTTERARALRWVENSAEGTLWLELKNGRLGGFRFTRQFPIGPYFADFACRKQKLVVEVDGSQHAGSARDRRRDEHFHALGWSTLRVWNHDVLKHRTAICDTILAAPDGRLAKDVVATDFRFAHAKSPPSHSTRSRTEPTP</sequence>
<dbReference type="Proteomes" id="UP000278398">
    <property type="component" value="Unassembled WGS sequence"/>
</dbReference>
<dbReference type="InterPro" id="IPR047216">
    <property type="entry name" value="Endonuclease_DUF559_bact"/>
</dbReference>